<accession>A0A078RWQ1</accession>
<organism evidence="1 2">
    <name type="scientific">Bacteroides uniformis str. 3978 T3 ii</name>
    <dbReference type="NCBI Taxonomy" id="1339349"/>
    <lineage>
        <taxon>Bacteria</taxon>
        <taxon>Pseudomonadati</taxon>
        <taxon>Bacteroidota</taxon>
        <taxon>Bacteroidia</taxon>
        <taxon>Bacteroidales</taxon>
        <taxon>Bacteroidaceae</taxon>
        <taxon>Bacteroides</taxon>
    </lineage>
</organism>
<proteinExistence type="predicted"/>
<dbReference type="AlphaFoldDB" id="A0A078RWQ1"/>
<dbReference type="Proteomes" id="UP000028013">
    <property type="component" value="Unassembled WGS sequence"/>
</dbReference>
<dbReference type="PATRIC" id="fig|1339349.3.peg.3647"/>
<comment type="caution">
    <text evidence="1">The sequence shown here is derived from an EMBL/GenBank/DDBJ whole genome shotgun (WGS) entry which is preliminary data.</text>
</comment>
<name>A0A078RWQ1_BACUN</name>
<evidence type="ECO:0000313" key="1">
    <source>
        <dbReference type="EMBL" id="KDS48844.1"/>
    </source>
</evidence>
<sequence length="40" mass="4753">MNFVLIIQAEEHKDKRIREICSFVLVSKIFKISSYDKVSH</sequence>
<reference evidence="1 2" key="1">
    <citation type="submission" date="2014-04" db="EMBL/GenBank/DDBJ databases">
        <authorList>
            <person name="Sears C."/>
            <person name="Carroll K."/>
            <person name="Sack B.R."/>
            <person name="Qadri F."/>
            <person name="Myers L.L."/>
            <person name="Chung G.-T."/>
            <person name="Escheverria P."/>
            <person name="Fraser C.M."/>
            <person name="Sadzewicz L."/>
            <person name="Shefchek K.A."/>
            <person name="Tallon L."/>
            <person name="Das S.P."/>
            <person name="Daugherty S."/>
            <person name="Mongodin E.F."/>
        </authorList>
    </citation>
    <scope>NUCLEOTIDE SEQUENCE [LARGE SCALE GENOMIC DNA]</scope>
    <source>
        <strain evidence="1 2">3978 T3 ii</strain>
    </source>
</reference>
<dbReference type="EMBL" id="JNHN01000179">
    <property type="protein sequence ID" value="KDS48844.1"/>
    <property type="molecule type" value="Genomic_DNA"/>
</dbReference>
<evidence type="ECO:0000313" key="2">
    <source>
        <dbReference type="Proteomes" id="UP000028013"/>
    </source>
</evidence>
<protein>
    <submittedName>
        <fullName evidence="1">Uncharacterized protein</fullName>
    </submittedName>
</protein>
<gene>
    <name evidence="1" type="ORF">M094_2535</name>
</gene>